<comment type="similarity">
    <text evidence="2 9">Belongs to the Tim17/Tim22/Tim23 family.</text>
</comment>
<dbReference type="GO" id="GO:0045039">
    <property type="term" value="P:protein insertion into mitochondrial inner membrane"/>
    <property type="evidence" value="ECO:0007669"/>
    <property type="project" value="UniProtKB-UniRule"/>
</dbReference>
<dbReference type="OrthoDB" id="75343at2759"/>
<dbReference type="Proteomes" id="UP000054359">
    <property type="component" value="Unassembled WGS sequence"/>
</dbReference>
<evidence type="ECO:0000256" key="7">
    <source>
        <dbReference type="ARBA" id="ARBA00023136"/>
    </source>
</evidence>
<proteinExistence type="inferred from homology"/>
<keyword evidence="4 9" id="KW-0999">Mitochondrion inner membrane</keyword>
<dbReference type="OMA" id="VNPNMAD"/>
<evidence type="ECO:0000256" key="1">
    <source>
        <dbReference type="ARBA" id="ARBA00004448"/>
    </source>
</evidence>
<gene>
    <name evidence="10" type="ORF">X975_18402</name>
</gene>
<dbReference type="Pfam" id="PF02466">
    <property type="entry name" value="Tim17"/>
    <property type="match status" value="1"/>
</dbReference>
<keyword evidence="11" id="KW-1185">Reference proteome</keyword>
<feature type="non-terminal residue" evidence="10">
    <location>
        <position position="185"/>
    </location>
</feature>
<evidence type="ECO:0000313" key="11">
    <source>
        <dbReference type="Proteomes" id="UP000054359"/>
    </source>
</evidence>
<comment type="function">
    <text evidence="8 9">Essential core component of the TIM22 complex, a complex that mediates the import and insertion of multi-pass transmembrane proteins into the mitochondrial inner membrane. In the TIM22 complex, it constitutes the voltage-activated and signal-gated channel. Forms a twin-pore translocase that uses the membrane potential as external driving force in 2 voltage-dependent steps.</text>
</comment>
<evidence type="ECO:0000256" key="2">
    <source>
        <dbReference type="ARBA" id="ARBA00008444"/>
    </source>
</evidence>
<evidence type="ECO:0000256" key="4">
    <source>
        <dbReference type="ARBA" id="ARBA00022792"/>
    </source>
</evidence>
<keyword evidence="7" id="KW-0472">Membrane</keyword>
<keyword evidence="9" id="KW-0811">Translocation</keyword>
<evidence type="ECO:0000313" key="10">
    <source>
        <dbReference type="EMBL" id="KFM62968.1"/>
    </source>
</evidence>
<dbReference type="PANTHER" id="PTHR14110">
    <property type="entry name" value="MITOCHONDRIAL IMPORT INNER MEMBRANE TRANSLOCASE SUBUNIT TIM22"/>
    <property type="match status" value="1"/>
</dbReference>
<keyword evidence="6 9" id="KW-0496">Mitochondrion</keyword>
<dbReference type="EMBL" id="KK114638">
    <property type="protein sequence ID" value="KFM62968.1"/>
    <property type="molecule type" value="Genomic_DNA"/>
</dbReference>
<evidence type="ECO:0000256" key="9">
    <source>
        <dbReference type="RuleBase" id="RU367038"/>
    </source>
</evidence>
<comment type="subcellular location">
    <subcellularLocation>
        <location evidence="1 9">Mitochondrion inner membrane</location>
        <topology evidence="1 9">Multi-pass membrane protein</topology>
    </subcellularLocation>
</comment>
<dbReference type="GO" id="GO:0008320">
    <property type="term" value="F:protein transmembrane transporter activity"/>
    <property type="evidence" value="ECO:0007669"/>
    <property type="project" value="UniProtKB-UniRule"/>
</dbReference>
<evidence type="ECO:0000256" key="5">
    <source>
        <dbReference type="ARBA" id="ARBA00022989"/>
    </source>
</evidence>
<organism evidence="10 11">
    <name type="scientific">Stegodyphus mimosarum</name>
    <name type="common">African social velvet spider</name>
    <dbReference type="NCBI Taxonomy" id="407821"/>
    <lineage>
        <taxon>Eukaryota</taxon>
        <taxon>Metazoa</taxon>
        <taxon>Ecdysozoa</taxon>
        <taxon>Arthropoda</taxon>
        <taxon>Chelicerata</taxon>
        <taxon>Arachnida</taxon>
        <taxon>Araneae</taxon>
        <taxon>Araneomorphae</taxon>
        <taxon>Entelegynae</taxon>
        <taxon>Eresoidea</taxon>
        <taxon>Eresidae</taxon>
        <taxon>Stegodyphus</taxon>
    </lineage>
</organism>
<sequence>MASSNDVQHEQTTKIDFNQLTEMLIGPNRRISDKVVLPITFASQPLKTKEELRVEAIFESCAFKTATSCVVGFACGAFLGLFSASMDPSIGIAPEKQTLKFIMNDFKVKIISYGKSFAMIGAVFSGIECGIESHRGKSDWKNGTLAGGITGGMIGLRAGVKAGIVGAAGFAAFSTVIDHYMRSRF</sequence>
<dbReference type="GO" id="GO:0030943">
    <property type="term" value="F:mitochondrion targeting sequence binding"/>
    <property type="evidence" value="ECO:0007669"/>
    <property type="project" value="TreeGrafter"/>
</dbReference>
<keyword evidence="9" id="KW-0653">Protein transport</keyword>
<dbReference type="AlphaFoldDB" id="A0A087TCX9"/>
<evidence type="ECO:0000256" key="8">
    <source>
        <dbReference type="ARBA" id="ARBA00024713"/>
    </source>
</evidence>
<comment type="subunit">
    <text evidence="9">Component of the TIM22 complex.</text>
</comment>
<protein>
    <recommendedName>
        <fullName evidence="9">Mitochondrial import inner membrane translocase subunit TIM22</fullName>
    </recommendedName>
</protein>
<name>A0A087TCX9_STEMI</name>
<dbReference type="GO" id="GO:0042721">
    <property type="term" value="C:TIM22 mitochondrial import inner membrane insertion complex"/>
    <property type="evidence" value="ECO:0007669"/>
    <property type="project" value="UniProtKB-UniRule"/>
</dbReference>
<keyword evidence="5" id="KW-1133">Transmembrane helix</keyword>
<dbReference type="STRING" id="407821.A0A087TCX9"/>
<dbReference type="PANTHER" id="PTHR14110:SF0">
    <property type="entry name" value="MITOCHONDRIAL IMPORT INNER MEMBRANE TRANSLOCASE SUBUNIT TIM22"/>
    <property type="match status" value="1"/>
</dbReference>
<reference evidence="10 11" key="1">
    <citation type="submission" date="2013-11" db="EMBL/GenBank/DDBJ databases">
        <title>Genome sequencing of Stegodyphus mimosarum.</title>
        <authorList>
            <person name="Bechsgaard J."/>
        </authorList>
    </citation>
    <scope>NUCLEOTIDE SEQUENCE [LARGE SCALE GENOMIC DNA]</scope>
</reference>
<evidence type="ECO:0000256" key="3">
    <source>
        <dbReference type="ARBA" id="ARBA00022692"/>
    </source>
</evidence>
<keyword evidence="3" id="KW-0812">Transmembrane</keyword>
<keyword evidence="9" id="KW-0813">Transport</keyword>
<dbReference type="InterPro" id="IPR039175">
    <property type="entry name" value="TIM22"/>
</dbReference>
<accession>A0A087TCX9</accession>
<evidence type="ECO:0000256" key="6">
    <source>
        <dbReference type="ARBA" id="ARBA00023128"/>
    </source>
</evidence>